<protein>
    <recommendedName>
        <fullName evidence="3">Endonuclease/exonuclease/phosphatase domain-containing protein</fullName>
    </recommendedName>
</protein>
<dbReference type="InterPro" id="IPR036691">
    <property type="entry name" value="Endo/exonu/phosph_ase_sf"/>
</dbReference>
<name>A0A8D9BA39_9HEMI</name>
<reference evidence="2" key="1">
    <citation type="submission" date="2021-05" db="EMBL/GenBank/DDBJ databases">
        <authorList>
            <person name="Alioto T."/>
            <person name="Alioto T."/>
            <person name="Gomez Garrido J."/>
        </authorList>
    </citation>
    <scope>NUCLEOTIDE SEQUENCE</scope>
</reference>
<dbReference type="EMBL" id="HBUF01613649">
    <property type="protein sequence ID" value="CAG6779365.1"/>
    <property type="molecule type" value="Transcribed_RNA"/>
</dbReference>
<keyword evidence="1" id="KW-0472">Membrane</keyword>
<evidence type="ECO:0008006" key="3">
    <source>
        <dbReference type="Google" id="ProtNLM"/>
    </source>
</evidence>
<keyword evidence="1" id="KW-0812">Transmembrane</keyword>
<sequence>MDTNTNNRDSREGRPRANPRSLRICQVNLHGAKLPSNELKVVMDQYQFDIALVQEVYTKLVNGVRVIPSMGPGSFRVSMSWSQTSNAYSMKQYNYRYLVFILYLLYIGMIDDWFIRGQSKNMTIERRVYIVC</sequence>
<dbReference type="SUPFAM" id="SSF56219">
    <property type="entry name" value="DNase I-like"/>
    <property type="match status" value="1"/>
</dbReference>
<proteinExistence type="predicted"/>
<accession>A0A8D9BA39</accession>
<evidence type="ECO:0000313" key="2">
    <source>
        <dbReference type="EMBL" id="CAG6779365.1"/>
    </source>
</evidence>
<evidence type="ECO:0000256" key="1">
    <source>
        <dbReference type="SAM" id="Phobius"/>
    </source>
</evidence>
<feature type="transmembrane region" description="Helical" evidence="1">
    <location>
        <begin position="95"/>
        <end position="115"/>
    </location>
</feature>
<organism evidence="2">
    <name type="scientific">Cacopsylla melanoneura</name>
    <dbReference type="NCBI Taxonomy" id="428564"/>
    <lineage>
        <taxon>Eukaryota</taxon>
        <taxon>Metazoa</taxon>
        <taxon>Ecdysozoa</taxon>
        <taxon>Arthropoda</taxon>
        <taxon>Hexapoda</taxon>
        <taxon>Insecta</taxon>
        <taxon>Pterygota</taxon>
        <taxon>Neoptera</taxon>
        <taxon>Paraneoptera</taxon>
        <taxon>Hemiptera</taxon>
        <taxon>Sternorrhyncha</taxon>
        <taxon>Psylloidea</taxon>
        <taxon>Psyllidae</taxon>
        <taxon>Psyllinae</taxon>
        <taxon>Cacopsylla</taxon>
    </lineage>
</organism>
<dbReference type="Gene3D" id="3.60.10.10">
    <property type="entry name" value="Endonuclease/exonuclease/phosphatase"/>
    <property type="match status" value="1"/>
</dbReference>
<dbReference type="AlphaFoldDB" id="A0A8D9BA39"/>
<keyword evidence="1" id="KW-1133">Transmembrane helix</keyword>